<protein>
    <submittedName>
        <fullName evidence="1">Uncharacterized protein</fullName>
    </submittedName>
</protein>
<dbReference type="Proteomes" id="UP000076532">
    <property type="component" value="Unassembled WGS sequence"/>
</dbReference>
<dbReference type="EMBL" id="KV417703">
    <property type="protein sequence ID" value="KZP09303.1"/>
    <property type="molecule type" value="Genomic_DNA"/>
</dbReference>
<organism evidence="1 2">
    <name type="scientific">Athelia psychrophila</name>
    <dbReference type="NCBI Taxonomy" id="1759441"/>
    <lineage>
        <taxon>Eukaryota</taxon>
        <taxon>Fungi</taxon>
        <taxon>Dikarya</taxon>
        <taxon>Basidiomycota</taxon>
        <taxon>Agaricomycotina</taxon>
        <taxon>Agaricomycetes</taxon>
        <taxon>Agaricomycetidae</taxon>
        <taxon>Atheliales</taxon>
        <taxon>Atheliaceae</taxon>
        <taxon>Athelia</taxon>
    </lineage>
</organism>
<accession>A0A165Y828</accession>
<reference evidence="1 2" key="1">
    <citation type="journal article" date="2016" name="Mol. Biol. Evol.">
        <title>Comparative Genomics of Early-Diverging Mushroom-Forming Fungi Provides Insights into the Origins of Lignocellulose Decay Capabilities.</title>
        <authorList>
            <person name="Nagy L.G."/>
            <person name="Riley R."/>
            <person name="Tritt A."/>
            <person name="Adam C."/>
            <person name="Daum C."/>
            <person name="Floudas D."/>
            <person name="Sun H."/>
            <person name="Yadav J.S."/>
            <person name="Pangilinan J."/>
            <person name="Larsson K.H."/>
            <person name="Matsuura K."/>
            <person name="Barry K."/>
            <person name="Labutti K."/>
            <person name="Kuo R."/>
            <person name="Ohm R.A."/>
            <person name="Bhattacharya S.S."/>
            <person name="Shirouzu T."/>
            <person name="Yoshinaga Y."/>
            <person name="Martin F.M."/>
            <person name="Grigoriev I.V."/>
            <person name="Hibbett D.S."/>
        </authorList>
    </citation>
    <scope>NUCLEOTIDE SEQUENCE [LARGE SCALE GENOMIC DNA]</scope>
    <source>
        <strain evidence="1 2">CBS 109695</strain>
    </source>
</reference>
<gene>
    <name evidence="1" type="ORF">FIBSPDRAFT_900602</name>
</gene>
<name>A0A165Y828_9AGAM</name>
<proteinExistence type="predicted"/>
<sequence>MQLGASLAALQEIGCKVDCLNGIIGKYNARVLEEIAPDTDELDPDLEDAMVTDTAAPTKAQQRAMDVTAAGGVKAVSIAGVILNHKDNKKGQQDMYHMYFHCVLGCPCNFPDTSSIRYHCFAAGAAELIAYTLEYIEFMWVIKMSKAKPGFNHMEANLWAAVLTLPGTESVHMLDLGPYHTDHKTHIKKLIADPNLVISPKATSSHATLDGEPWHHPDAISTIHAQRDDLPYLHKLFVAFMEEALVTWEQFTSEFEYRGFIDSTTQEEKDLAWLPTTNDNNEGRLGSWWLYARTNPSSTIEQYNNIAMYTKNDAQEFMNTNFEPEDHCYVMRSHIEDAETNTAKVVVKVTKTVETAARIVAIIIVTDRVQLGHMNCTLLDEQLEAHRSRDSKVLIKARVKYKLDKLPALLAALDSKKGLLRRLWERNT</sequence>
<evidence type="ECO:0000313" key="1">
    <source>
        <dbReference type="EMBL" id="KZP09303.1"/>
    </source>
</evidence>
<evidence type="ECO:0000313" key="2">
    <source>
        <dbReference type="Proteomes" id="UP000076532"/>
    </source>
</evidence>
<keyword evidence="2" id="KW-1185">Reference proteome</keyword>
<dbReference type="AlphaFoldDB" id="A0A165Y828"/>
<dbReference type="OrthoDB" id="3052721at2759"/>
<dbReference type="STRING" id="436010.A0A165Y828"/>